<evidence type="ECO:0000256" key="1">
    <source>
        <dbReference type="ARBA" id="ARBA00023125"/>
    </source>
</evidence>
<dbReference type="InterPro" id="IPR039536">
    <property type="entry name" value="TetR_C_Proteobacteria"/>
</dbReference>
<keyword evidence="1 2" id="KW-0238">DNA-binding</keyword>
<dbReference type="STRING" id="307486.GCA_000807215_00592"/>
<dbReference type="InterPro" id="IPR009057">
    <property type="entry name" value="Homeodomain-like_sf"/>
</dbReference>
<dbReference type="PANTHER" id="PTHR30055:SF146">
    <property type="entry name" value="HTH-TYPE TRANSCRIPTIONAL DUAL REGULATOR CECR"/>
    <property type="match status" value="1"/>
</dbReference>
<dbReference type="SUPFAM" id="SSF48498">
    <property type="entry name" value="Tetracyclin repressor-like, C-terminal domain"/>
    <property type="match status" value="1"/>
</dbReference>
<name>A0A554WZH8_9BURK</name>
<proteinExistence type="predicted"/>
<comment type="caution">
    <text evidence="4">The sequence shown here is derived from an EMBL/GenBank/DDBJ whole genome shotgun (WGS) entry which is preliminary data.</text>
</comment>
<protein>
    <recommendedName>
        <fullName evidence="3">HTH tetR-type domain-containing protein</fullName>
    </recommendedName>
</protein>
<dbReference type="SUPFAM" id="SSF46689">
    <property type="entry name" value="Homeodomain-like"/>
    <property type="match status" value="1"/>
</dbReference>
<gene>
    <name evidence="4" type="ORF">Ttaiw_02438</name>
</gene>
<dbReference type="PROSITE" id="PS50977">
    <property type="entry name" value="HTH_TETR_2"/>
    <property type="match status" value="1"/>
</dbReference>
<dbReference type="InterPro" id="IPR050109">
    <property type="entry name" value="HTH-type_TetR-like_transc_reg"/>
</dbReference>
<dbReference type="Gene3D" id="1.10.357.10">
    <property type="entry name" value="Tetracycline Repressor, domain 2"/>
    <property type="match status" value="1"/>
</dbReference>
<evidence type="ECO:0000313" key="4">
    <source>
        <dbReference type="EMBL" id="TSE28981.1"/>
    </source>
</evidence>
<dbReference type="GO" id="GO:0000976">
    <property type="term" value="F:transcription cis-regulatory region binding"/>
    <property type="evidence" value="ECO:0007669"/>
    <property type="project" value="TreeGrafter"/>
</dbReference>
<comment type="caution">
    <text evidence="2">Lacks conserved residue(s) required for the propagation of feature annotation.</text>
</comment>
<dbReference type="EMBL" id="VJOM01000042">
    <property type="protein sequence ID" value="TSE28981.1"/>
    <property type="molecule type" value="Genomic_DNA"/>
</dbReference>
<organism evidence="4 5">
    <name type="scientific">Tepidimonas taiwanensis</name>
    <dbReference type="NCBI Taxonomy" id="307486"/>
    <lineage>
        <taxon>Bacteria</taxon>
        <taxon>Pseudomonadati</taxon>
        <taxon>Pseudomonadota</taxon>
        <taxon>Betaproteobacteria</taxon>
        <taxon>Burkholderiales</taxon>
        <taxon>Tepidimonas</taxon>
    </lineage>
</organism>
<dbReference type="Pfam" id="PF14246">
    <property type="entry name" value="TetR_C_7"/>
    <property type="match status" value="1"/>
</dbReference>
<evidence type="ECO:0000313" key="5">
    <source>
        <dbReference type="Proteomes" id="UP000317763"/>
    </source>
</evidence>
<dbReference type="InterPro" id="IPR036271">
    <property type="entry name" value="Tet_transcr_reg_TetR-rel_C_sf"/>
</dbReference>
<feature type="domain" description="HTH tetR-type" evidence="3">
    <location>
        <begin position="1"/>
        <end position="37"/>
    </location>
</feature>
<keyword evidence="5" id="KW-1185">Reference proteome</keyword>
<evidence type="ECO:0000256" key="2">
    <source>
        <dbReference type="PROSITE-ProRule" id="PRU00335"/>
    </source>
</evidence>
<sequence length="177" mass="19596">MERVAQLAGISKATLYRRYPNRQVLLESLVTRRATDLTRTLRSEPTSKAEVRAQLHQYVVDLAGLLCTTTHQRYLLALADGAAAGLDFAGIWRRGPAQAHAELSRFLARAHRAGWLCCDDPDDAAELLLGMAVGLELVRSLYRVPLARHRLAERHAHAARVVDRFLSWYAAAPAAGC</sequence>
<evidence type="ECO:0000259" key="3">
    <source>
        <dbReference type="PROSITE" id="PS50977"/>
    </source>
</evidence>
<dbReference type="InterPro" id="IPR001647">
    <property type="entry name" value="HTH_TetR"/>
</dbReference>
<reference evidence="4 5" key="1">
    <citation type="submission" date="2019-07" db="EMBL/GenBank/DDBJ databases">
        <title>Tepidimonas taiwanensis I1-1 draft genome.</title>
        <authorList>
            <person name="Da Costa M.S."/>
            <person name="Froufe H.J.C."/>
            <person name="Egas C."/>
            <person name="Albuquerque L."/>
        </authorList>
    </citation>
    <scope>NUCLEOTIDE SEQUENCE [LARGE SCALE GENOMIC DNA]</scope>
    <source>
        <strain evidence="4 5">I1-1</strain>
    </source>
</reference>
<dbReference type="AlphaFoldDB" id="A0A554WZH8"/>
<dbReference type="Gene3D" id="1.10.10.60">
    <property type="entry name" value="Homeodomain-like"/>
    <property type="match status" value="1"/>
</dbReference>
<dbReference type="GO" id="GO:0003700">
    <property type="term" value="F:DNA-binding transcription factor activity"/>
    <property type="evidence" value="ECO:0007669"/>
    <property type="project" value="TreeGrafter"/>
</dbReference>
<accession>A0A554WZH8</accession>
<dbReference type="Proteomes" id="UP000317763">
    <property type="component" value="Unassembled WGS sequence"/>
</dbReference>
<dbReference type="PANTHER" id="PTHR30055">
    <property type="entry name" value="HTH-TYPE TRANSCRIPTIONAL REGULATOR RUTR"/>
    <property type="match status" value="1"/>
</dbReference>